<evidence type="ECO:0000256" key="2">
    <source>
        <dbReference type="ARBA" id="ARBA00022676"/>
    </source>
</evidence>
<dbReference type="SUPFAM" id="SSF53448">
    <property type="entry name" value="Nucleotide-diphospho-sugar transferases"/>
    <property type="match status" value="1"/>
</dbReference>
<dbReference type="GO" id="GO:0016757">
    <property type="term" value="F:glycosyltransferase activity"/>
    <property type="evidence" value="ECO:0007669"/>
    <property type="project" value="UniProtKB-KW"/>
</dbReference>
<name>A0A3R7QHM5_PENVA</name>
<keyword evidence="4" id="KW-0479">Metal-binding</keyword>
<reference evidence="5 6" key="1">
    <citation type="submission" date="2018-04" db="EMBL/GenBank/DDBJ databases">
        <authorList>
            <person name="Zhang X."/>
            <person name="Yuan J."/>
            <person name="Li F."/>
            <person name="Xiang J."/>
        </authorList>
    </citation>
    <scope>NUCLEOTIDE SEQUENCE [LARGE SCALE GENOMIC DNA]</scope>
    <source>
        <tissue evidence="5">Muscle</tissue>
    </source>
</reference>
<evidence type="ECO:0000313" key="6">
    <source>
        <dbReference type="Proteomes" id="UP000283509"/>
    </source>
</evidence>
<dbReference type="AlphaFoldDB" id="A0A3R7QHM5"/>
<dbReference type="STRING" id="6689.A0A3R7QHM5"/>
<sequence length="366" mass="41825">MAHVRLKLCVVLLGICWSLLLVYVMSSLKWQPGDLNAAQHIPQAGEKANIPMARAAKSQMLIKEILDAIKIKNETKKSESAINVVISGDEETLLGVMAVINSVVANTKSPVHFYITLPKIVIPDFRKWIMKTKLHKIKYTIRPHSPEMPKGKPHFAKIYLFSIFPELEGKFVYLDSDVIVQGNIKELNNVPLDENHLGAFSEDCTSVSKRFNMAKPRYSTHINLQHPKLKGNKIKPMACTFNTNVFVANMTKWKAENVTMQLLDWVMSSSRRQPIYGQEPETDEAEAAMLIVLYHKTVQLPHLWHVGDLGVTAGASYSRDFIATAKLLHWNGHFKPWARRAAFIEMWMKYYIPDPDKKYKPIRKYL</sequence>
<evidence type="ECO:0000256" key="4">
    <source>
        <dbReference type="ARBA" id="ARBA00022723"/>
    </source>
</evidence>
<keyword evidence="3 5" id="KW-0808">Transferase</keyword>
<evidence type="ECO:0000313" key="5">
    <source>
        <dbReference type="EMBL" id="ROT67755.1"/>
    </source>
</evidence>
<reference evidence="5 6" key="2">
    <citation type="submission" date="2019-01" db="EMBL/GenBank/DDBJ databases">
        <title>The decoding of complex shrimp genome reveals the adaptation for benthos swimmer, frequently molting mechanism and breeding impact on genome.</title>
        <authorList>
            <person name="Sun Y."/>
            <person name="Gao Y."/>
            <person name="Yu Y."/>
        </authorList>
    </citation>
    <scope>NUCLEOTIDE SEQUENCE [LARGE SCALE GENOMIC DNA]</scope>
    <source>
        <tissue evidence="5">Muscle</tissue>
    </source>
</reference>
<comment type="similarity">
    <text evidence="1">Belongs to the glycosyltransferase 8 family.</text>
</comment>
<dbReference type="GO" id="GO:0046872">
    <property type="term" value="F:metal ion binding"/>
    <property type="evidence" value="ECO:0007669"/>
    <property type="project" value="UniProtKB-KW"/>
</dbReference>
<organism evidence="5 6">
    <name type="scientific">Penaeus vannamei</name>
    <name type="common">Whiteleg shrimp</name>
    <name type="synonym">Litopenaeus vannamei</name>
    <dbReference type="NCBI Taxonomy" id="6689"/>
    <lineage>
        <taxon>Eukaryota</taxon>
        <taxon>Metazoa</taxon>
        <taxon>Ecdysozoa</taxon>
        <taxon>Arthropoda</taxon>
        <taxon>Crustacea</taxon>
        <taxon>Multicrustacea</taxon>
        <taxon>Malacostraca</taxon>
        <taxon>Eumalacostraca</taxon>
        <taxon>Eucarida</taxon>
        <taxon>Decapoda</taxon>
        <taxon>Dendrobranchiata</taxon>
        <taxon>Penaeoidea</taxon>
        <taxon>Penaeidae</taxon>
        <taxon>Penaeus</taxon>
    </lineage>
</organism>
<dbReference type="PANTHER" id="PTHR13778">
    <property type="entry name" value="GLYCOSYLTRANSFERASE 8 DOMAIN-CONTAINING PROTEIN"/>
    <property type="match status" value="1"/>
</dbReference>
<keyword evidence="6" id="KW-1185">Reference proteome</keyword>
<dbReference type="InterPro" id="IPR050748">
    <property type="entry name" value="Glycosyltrans_8_dom-fam"/>
</dbReference>
<protein>
    <submittedName>
        <fullName evidence="5">Putative glycosyltransferase 8 domain-containing protein 1-like</fullName>
    </submittedName>
</protein>
<dbReference type="GO" id="GO:0005794">
    <property type="term" value="C:Golgi apparatus"/>
    <property type="evidence" value="ECO:0007669"/>
    <property type="project" value="TreeGrafter"/>
</dbReference>
<dbReference type="Pfam" id="PF01501">
    <property type="entry name" value="Glyco_transf_8"/>
    <property type="match status" value="1"/>
</dbReference>
<gene>
    <name evidence="5" type="ORF">C7M84_014148</name>
</gene>
<evidence type="ECO:0000256" key="3">
    <source>
        <dbReference type="ARBA" id="ARBA00022679"/>
    </source>
</evidence>
<evidence type="ECO:0000256" key="1">
    <source>
        <dbReference type="ARBA" id="ARBA00006351"/>
    </source>
</evidence>
<dbReference type="InterPro" id="IPR029044">
    <property type="entry name" value="Nucleotide-diphossugar_trans"/>
</dbReference>
<dbReference type="OrthoDB" id="411524at2759"/>
<dbReference type="EMBL" id="QCYY01002763">
    <property type="protein sequence ID" value="ROT67755.1"/>
    <property type="molecule type" value="Genomic_DNA"/>
</dbReference>
<dbReference type="PANTHER" id="PTHR13778:SF47">
    <property type="entry name" value="LIPOPOLYSACCHARIDE 1,3-GALACTOSYLTRANSFERASE"/>
    <property type="match status" value="1"/>
</dbReference>
<comment type="caution">
    <text evidence="5">The sequence shown here is derived from an EMBL/GenBank/DDBJ whole genome shotgun (WGS) entry which is preliminary data.</text>
</comment>
<keyword evidence="2" id="KW-0328">Glycosyltransferase</keyword>
<dbReference type="InterPro" id="IPR002495">
    <property type="entry name" value="Glyco_trans_8"/>
</dbReference>
<accession>A0A3R7QHM5</accession>
<proteinExistence type="inferred from homology"/>
<dbReference type="Proteomes" id="UP000283509">
    <property type="component" value="Unassembled WGS sequence"/>
</dbReference>
<dbReference type="Gene3D" id="3.90.550.10">
    <property type="entry name" value="Spore Coat Polysaccharide Biosynthesis Protein SpsA, Chain A"/>
    <property type="match status" value="1"/>
</dbReference>